<accession>A0ABV0KWL0</accession>
<sequence>MPTIRGVMGGYMAIRMRFSSIRFLPFASKFLLKALISLAAALLGNSSITVQPTLDSKKHSLGDRCFEHRKSIDSWRTVNLFVDRAITAPAAVQVTKKVELVLCKAFKDYANLRLV</sequence>
<dbReference type="RefSeq" id="WP_190451944.1">
    <property type="nucleotide sequence ID" value="NZ_JAMPLM010000077.1"/>
</dbReference>
<organism evidence="1 2">
    <name type="scientific">Stenomitos frigidus AS-A4</name>
    <dbReference type="NCBI Taxonomy" id="2933935"/>
    <lineage>
        <taxon>Bacteria</taxon>
        <taxon>Bacillati</taxon>
        <taxon>Cyanobacteriota</taxon>
        <taxon>Cyanophyceae</taxon>
        <taxon>Leptolyngbyales</taxon>
        <taxon>Leptolyngbyaceae</taxon>
        <taxon>Stenomitos</taxon>
    </lineage>
</organism>
<evidence type="ECO:0000313" key="1">
    <source>
        <dbReference type="EMBL" id="MEP1062639.1"/>
    </source>
</evidence>
<evidence type="ECO:0000313" key="2">
    <source>
        <dbReference type="Proteomes" id="UP001476950"/>
    </source>
</evidence>
<keyword evidence="2" id="KW-1185">Reference proteome</keyword>
<name>A0ABV0KWL0_9CYAN</name>
<reference evidence="1 2" key="1">
    <citation type="submission" date="2022-04" db="EMBL/GenBank/DDBJ databases">
        <title>Positive selection, recombination, and allopatry shape intraspecific diversity of widespread and dominant cyanobacteria.</title>
        <authorList>
            <person name="Wei J."/>
            <person name="Shu W."/>
            <person name="Hu C."/>
        </authorList>
    </citation>
    <scope>NUCLEOTIDE SEQUENCE [LARGE SCALE GENOMIC DNA]</scope>
    <source>
        <strain evidence="1 2">AS-A4</strain>
    </source>
</reference>
<dbReference type="Proteomes" id="UP001476950">
    <property type="component" value="Unassembled WGS sequence"/>
</dbReference>
<proteinExistence type="predicted"/>
<dbReference type="EMBL" id="JAMPLM010000077">
    <property type="protein sequence ID" value="MEP1062639.1"/>
    <property type="molecule type" value="Genomic_DNA"/>
</dbReference>
<protein>
    <submittedName>
        <fullName evidence="1">Uncharacterized protein</fullName>
    </submittedName>
</protein>
<gene>
    <name evidence="1" type="ORF">NDI38_30155</name>
</gene>
<comment type="caution">
    <text evidence="1">The sequence shown here is derived from an EMBL/GenBank/DDBJ whole genome shotgun (WGS) entry which is preliminary data.</text>
</comment>